<evidence type="ECO:0000256" key="11">
    <source>
        <dbReference type="ARBA" id="ARBA00023180"/>
    </source>
</evidence>
<dbReference type="FunFam" id="3.80.10.10:FF:000095">
    <property type="entry name" value="LRR receptor-like serine/threonine-protein kinase GSO1"/>
    <property type="match status" value="2"/>
</dbReference>
<dbReference type="InterPro" id="IPR003591">
    <property type="entry name" value="Leu-rich_rpt_typical-subtyp"/>
</dbReference>
<comment type="similarity">
    <text evidence="2">Belongs to the RLP family.</text>
</comment>
<evidence type="ECO:0000259" key="14">
    <source>
        <dbReference type="Pfam" id="PF23598"/>
    </source>
</evidence>
<dbReference type="Pfam" id="PF13855">
    <property type="entry name" value="LRR_8"/>
    <property type="match status" value="2"/>
</dbReference>
<evidence type="ECO:0000256" key="7">
    <source>
        <dbReference type="ARBA" id="ARBA00022737"/>
    </source>
</evidence>
<dbReference type="Proteomes" id="UP000327013">
    <property type="component" value="Chromosome 6"/>
</dbReference>
<evidence type="ECO:0000256" key="6">
    <source>
        <dbReference type="ARBA" id="ARBA00022729"/>
    </source>
</evidence>
<evidence type="ECO:0000313" key="16">
    <source>
        <dbReference type="Proteomes" id="UP000327013"/>
    </source>
</evidence>
<dbReference type="InterPro" id="IPR001611">
    <property type="entry name" value="Leu-rich_rpt"/>
</dbReference>
<dbReference type="GO" id="GO:0005886">
    <property type="term" value="C:plasma membrane"/>
    <property type="evidence" value="ECO:0007669"/>
    <property type="project" value="UniProtKB-SubCell"/>
</dbReference>
<evidence type="ECO:0000256" key="12">
    <source>
        <dbReference type="SAM" id="Phobius"/>
    </source>
</evidence>
<evidence type="ECO:0000256" key="1">
    <source>
        <dbReference type="ARBA" id="ARBA00004251"/>
    </source>
</evidence>
<organism evidence="15 16">
    <name type="scientific">Carpinus fangiana</name>
    <dbReference type="NCBI Taxonomy" id="176857"/>
    <lineage>
        <taxon>Eukaryota</taxon>
        <taxon>Viridiplantae</taxon>
        <taxon>Streptophyta</taxon>
        <taxon>Embryophyta</taxon>
        <taxon>Tracheophyta</taxon>
        <taxon>Spermatophyta</taxon>
        <taxon>Magnoliopsida</taxon>
        <taxon>eudicotyledons</taxon>
        <taxon>Gunneridae</taxon>
        <taxon>Pentapetalae</taxon>
        <taxon>rosids</taxon>
        <taxon>fabids</taxon>
        <taxon>Fagales</taxon>
        <taxon>Betulaceae</taxon>
        <taxon>Carpinus</taxon>
    </lineage>
</organism>
<name>A0A5N6RG03_9ROSI</name>
<evidence type="ECO:0000256" key="3">
    <source>
        <dbReference type="ARBA" id="ARBA00022475"/>
    </source>
</evidence>
<keyword evidence="7" id="KW-0677">Repeat</keyword>
<evidence type="ECO:0000256" key="4">
    <source>
        <dbReference type="ARBA" id="ARBA00022614"/>
    </source>
</evidence>
<evidence type="ECO:0000259" key="13">
    <source>
        <dbReference type="Pfam" id="PF08263"/>
    </source>
</evidence>
<keyword evidence="5 12" id="KW-0812">Transmembrane</keyword>
<dbReference type="Gene3D" id="3.80.10.10">
    <property type="entry name" value="Ribonuclease Inhibitor"/>
    <property type="match status" value="5"/>
</dbReference>
<dbReference type="OrthoDB" id="1600340at2759"/>
<accession>A0A5N6RG03</accession>
<dbReference type="InterPro" id="IPR032675">
    <property type="entry name" value="LRR_dom_sf"/>
</dbReference>
<dbReference type="InterPro" id="IPR055414">
    <property type="entry name" value="LRR_R13L4/SHOC2-like"/>
</dbReference>
<keyword evidence="6" id="KW-0732">Signal</keyword>
<dbReference type="SUPFAM" id="SSF52058">
    <property type="entry name" value="L domain-like"/>
    <property type="match status" value="4"/>
</dbReference>
<keyword evidence="10" id="KW-0675">Receptor</keyword>
<dbReference type="InterPro" id="IPR013210">
    <property type="entry name" value="LRR_N_plant-typ"/>
</dbReference>
<evidence type="ECO:0000256" key="5">
    <source>
        <dbReference type="ARBA" id="ARBA00022692"/>
    </source>
</evidence>
<dbReference type="Pfam" id="PF08263">
    <property type="entry name" value="LRRNT_2"/>
    <property type="match status" value="1"/>
</dbReference>
<dbReference type="InterPro" id="IPR046956">
    <property type="entry name" value="RLP23-like"/>
</dbReference>
<feature type="transmembrane region" description="Helical" evidence="12">
    <location>
        <begin position="961"/>
        <end position="982"/>
    </location>
</feature>
<dbReference type="AlphaFoldDB" id="A0A5N6RG03"/>
<feature type="transmembrane region" description="Helical" evidence="12">
    <location>
        <begin position="12"/>
        <end position="32"/>
    </location>
</feature>
<dbReference type="Pfam" id="PF00560">
    <property type="entry name" value="LRR_1"/>
    <property type="match status" value="9"/>
</dbReference>
<keyword evidence="3" id="KW-1003">Cell membrane</keyword>
<evidence type="ECO:0000256" key="8">
    <source>
        <dbReference type="ARBA" id="ARBA00022989"/>
    </source>
</evidence>
<feature type="domain" description="Disease resistance R13L4/SHOC-2-like LRR" evidence="14">
    <location>
        <begin position="396"/>
        <end position="547"/>
    </location>
</feature>
<dbReference type="SMART" id="SM00365">
    <property type="entry name" value="LRR_SD22"/>
    <property type="match status" value="8"/>
</dbReference>
<keyword evidence="4" id="KW-0433">Leucine-rich repeat</keyword>
<keyword evidence="9 12" id="KW-0472">Membrane</keyword>
<evidence type="ECO:0000256" key="9">
    <source>
        <dbReference type="ARBA" id="ARBA00023136"/>
    </source>
</evidence>
<keyword evidence="11" id="KW-0325">Glycoprotein</keyword>
<sequence length="985" mass="109597">MATLMDRKTSFVVVLVHCFLSLATIICVFAFASGNSNVLCLEREKEALLTFKHSIIDRSNRLSSWIGKECCMWRGIGCDNITGHVIQLNLRDDPYYEFATLKTWEAFKRSQLGGVISDSLLELKHLHHLDLSWNNFEDAHIPSFFGGLRNLRYLNLSYAGFVGTIPHQLANLSNLRSLDIGDLYMQVDNLEWLSHLSLLEFLDLSYVNLSKASNWFQVMNMLPSLSELHLSGCELDKYAHIPYVNFSSLTVLDLSSNNFVYSTFNWMNSLSSLVTLDLSYNLIQIPPRVVHNMSCLRNLYLSRNNFSSTTLNLLDNITTLERLDLAFNNIRGVLPIALGSLSQLMHLDLSNNHLEGNIPRFLGNFCNLQLLDLSWNNLGGDVHEVLGNSSACISKNLEFLYLNGNQLSSTLPDELGKYQKLSFLSLSYNMLSGPIPMSIGNLSSLRTLVVSNNQLNGTIPVSLGHLSNLEMLDISYNLFKGFVFDVHFSNLTKLKELYAPSTNLLTLRVSSNWVPPFQLQSLAMDSWRLGPRFPAWLQSQKILQDLSLSNASISDVIPSWFWSLCPQIELLDLSQNQIHGNIPNLSCGGSISLGSNNFSGLFPHISSSYITYLDLSNNSFHGSLTPLICEQKDKMRYVEILDLSKNLLSGELPDCWMNYFDLRVLLLGSNKLTGNIPSSFGSLSALKLLSLNRNNLVGDLPMSLQNCKGLVIVDLSENHLSGGLSIWLGNSSASLMALVLRSNRFHGSIPQEFCYFNSLQIMDFAHNKLSGSIPQCFGNLSAMARQASNENLALISVGEIFLITKGAKNDYKSLDLVTSMDLSSNNLIGEIPEELTRLYGVRFLNLSNNQLYGKIPKKIGDMTLLESLDVSMNQLTGVIPQSMASLTFLSYLNLSYNYFSGRIPSSTQLQSFNALSFIGNHDLCGPPLTASCVGDDSSLEPTPNVNDDGGENGGWVDKKCFYMGMPFGFVVGFWVVFGPLAFSKA</sequence>
<dbReference type="PANTHER" id="PTHR48063:SF100">
    <property type="entry name" value="RECEPTOR-LIKE PROTEIN EIX2"/>
    <property type="match status" value="1"/>
</dbReference>
<keyword evidence="8 12" id="KW-1133">Transmembrane helix</keyword>
<proteinExistence type="inferred from homology"/>
<dbReference type="FunFam" id="3.80.10.10:FF:001347">
    <property type="entry name" value="LRR receptor-like serine/threonine-protein kinase GSO2"/>
    <property type="match status" value="1"/>
</dbReference>
<keyword evidence="16" id="KW-1185">Reference proteome</keyword>
<evidence type="ECO:0000256" key="10">
    <source>
        <dbReference type="ARBA" id="ARBA00023170"/>
    </source>
</evidence>
<feature type="domain" description="Leucine-rich repeat-containing N-terminal plant-type" evidence="13">
    <location>
        <begin position="42"/>
        <end position="79"/>
    </location>
</feature>
<dbReference type="SMART" id="SM00369">
    <property type="entry name" value="LRR_TYP"/>
    <property type="match status" value="9"/>
</dbReference>
<dbReference type="EMBL" id="CM017326">
    <property type="protein sequence ID" value="KAE8077779.1"/>
    <property type="molecule type" value="Genomic_DNA"/>
</dbReference>
<dbReference type="Pfam" id="PF23598">
    <property type="entry name" value="LRR_14"/>
    <property type="match status" value="1"/>
</dbReference>
<comment type="subcellular location">
    <subcellularLocation>
        <location evidence="1">Cell membrane</location>
        <topology evidence="1">Single-pass type I membrane protein</topology>
    </subcellularLocation>
</comment>
<gene>
    <name evidence="15" type="ORF">FH972_016308</name>
</gene>
<protein>
    <submittedName>
        <fullName evidence="15">Uncharacterized protein</fullName>
    </submittedName>
</protein>
<evidence type="ECO:0000256" key="2">
    <source>
        <dbReference type="ARBA" id="ARBA00009592"/>
    </source>
</evidence>
<reference evidence="15 16" key="1">
    <citation type="submission" date="2019-06" db="EMBL/GenBank/DDBJ databases">
        <title>A chromosomal-level reference genome of Carpinus fangiana (Coryloideae, Betulaceae).</title>
        <authorList>
            <person name="Yang X."/>
            <person name="Wang Z."/>
            <person name="Zhang L."/>
            <person name="Hao G."/>
            <person name="Liu J."/>
            <person name="Yang Y."/>
        </authorList>
    </citation>
    <scope>NUCLEOTIDE SEQUENCE [LARGE SCALE GENOMIC DNA]</scope>
    <source>
        <strain evidence="15">Cfa_2016G</strain>
        <tissue evidence="15">Leaf</tissue>
    </source>
</reference>
<evidence type="ECO:0000313" key="15">
    <source>
        <dbReference type="EMBL" id="KAE8077779.1"/>
    </source>
</evidence>
<dbReference type="PANTHER" id="PTHR48063">
    <property type="entry name" value="LRR RECEPTOR-LIKE KINASE"/>
    <property type="match status" value="1"/>
</dbReference>